<name>A0A267MLS3_9FIRM</name>
<reference evidence="6 7" key="1">
    <citation type="submission" date="2017-06" db="EMBL/GenBank/DDBJ databases">
        <title>Draft genome sequence of anaerobic fermentative bacterium Anaeromicrobium sediminis DY2726D isolated from West Pacific Ocean sediments.</title>
        <authorList>
            <person name="Zeng X."/>
        </authorList>
    </citation>
    <scope>NUCLEOTIDE SEQUENCE [LARGE SCALE GENOMIC DNA]</scope>
    <source>
        <strain evidence="6 7">DY2726D</strain>
    </source>
</reference>
<evidence type="ECO:0000256" key="2">
    <source>
        <dbReference type="ARBA" id="ARBA00023015"/>
    </source>
</evidence>
<dbReference type="AlphaFoldDB" id="A0A267MLS3"/>
<dbReference type="OrthoDB" id="9785745at2"/>
<dbReference type="Gene3D" id="3.40.190.290">
    <property type="match status" value="1"/>
</dbReference>
<dbReference type="SUPFAM" id="SSF46785">
    <property type="entry name" value="Winged helix' DNA-binding domain"/>
    <property type="match status" value="1"/>
</dbReference>
<dbReference type="Pfam" id="PF03466">
    <property type="entry name" value="LysR_substrate"/>
    <property type="match status" value="1"/>
</dbReference>
<dbReference type="PROSITE" id="PS50931">
    <property type="entry name" value="HTH_LYSR"/>
    <property type="match status" value="1"/>
</dbReference>
<evidence type="ECO:0000256" key="3">
    <source>
        <dbReference type="ARBA" id="ARBA00023125"/>
    </source>
</evidence>
<keyword evidence="7" id="KW-1185">Reference proteome</keyword>
<dbReference type="GO" id="GO:0003700">
    <property type="term" value="F:DNA-binding transcription factor activity"/>
    <property type="evidence" value="ECO:0007669"/>
    <property type="project" value="InterPro"/>
</dbReference>
<evidence type="ECO:0000256" key="4">
    <source>
        <dbReference type="ARBA" id="ARBA00023163"/>
    </source>
</evidence>
<dbReference type="EMBL" id="NIBG01000003">
    <property type="protein sequence ID" value="PAB60377.1"/>
    <property type="molecule type" value="Genomic_DNA"/>
</dbReference>
<dbReference type="GO" id="GO:0000976">
    <property type="term" value="F:transcription cis-regulatory region binding"/>
    <property type="evidence" value="ECO:0007669"/>
    <property type="project" value="TreeGrafter"/>
</dbReference>
<dbReference type="Proteomes" id="UP000216024">
    <property type="component" value="Unassembled WGS sequence"/>
</dbReference>
<evidence type="ECO:0000313" key="6">
    <source>
        <dbReference type="EMBL" id="PAB60377.1"/>
    </source>
</evidence>
<comment type="similarity">
    <text evidence="1">Belongs to the LysR transcriptional regulatory family.</text>
</comment>
<gene>
    <name evidence="6" type="ORF">CCE28_05640</name>
</gene>
<dbReference type="InterPro" id="IPR005119">
    <property type="entry name" value="LysR_subst-bd"/>
</dbReference>
<dbReference type="SUPFAM" id="SSF53850">
    <property type="entry name" value="Periplasmic binding protein-like II"/>
    <property type="match status" value="1"/>
</dbReference>
<dbReference type="PRINTS" id="PR00039">
    <property type="entry name" value="HTHLYSR"/>
</dbReference>
<keyword evidence="3" id="KW-0238">DNA-binding</keyword>
<organism evidence="6 7">
    <name type="scientific">Anaeromicrobium sediminis</name>
    <dbReference type="NCBI Taxonomy" id="1478221"/>
    <lineage>
        <taxon>Bacteria</taxon>
        <taxon>Bacillati</taxon>
        <taxon>Bacillota</taxon>
        <taxon>Clostridia</taxon>
        <taxon>Peptostreptococcales</taxon>
        <taxon>Thermotaleaceae</taxon>
        <taxon>Anaeromicrobium</taxon>
    </lineage>
</organism>
<dbReference type="PANTHER" id="PTHR30126">
    <property type="entry name" value="HTH-TYPE TRANSCRIPTIONAL REGULATOR"/>
    <property type="match status" value="1"/>
</dbReference>
<evidence type="ECO:0000313" key="7">
    <source>
        <dbReference type="Proteomes" id="UP000216024"/>
    </source>
</evidence>
<accession>A0A267MLS3</accession>
<sequence length="300" mass="33907">MMEISHLKAFYQVMICGSFSKAAEELYISQPALSRQVASLEKELGLQLITRQNRQVVLTDAGRRLLTYAEKIISLNNEAKKEMLELKDLTIGDLTLGASTTIANYLLPPIMALYKQKNPGIDIHLKVDNSRQIEEMVCEGKVDIGLVAGEDHANGLYYEMFAEDELYLVVPQNHYFIETANITSEQLNQETFLCREEGSDTHLLLEDLFTNFNVTSQKKITLGSTEAIKRSVINNMGVAFLSKCTFEYESQLGLLIPIKKISMKRPLCISYSKSTRLSPAALAFWTLMKKYNVWNLGTNK</sequence>
<evidence type="ECO:0000259" key="5">
    <source>
        <dbReference type="PROSITE" id="PS50931"/>
    </source>
</evidence>
<dbReference type="Pfam" id="PF00126">
    <property type="entry name" value="HTH_1"/>
    <property type="match status" value="1"/>
</dbReference>
<dbReference type="Gene3D" id="1.10.10.10">
    <property type="entry name" value="Winged helix-like DNA-binding domain superfamily/Winged helix DNA-binding domain"/>
    <property type="match status" value="1"/>
</dbReference>
<proteinExistence type="inferred from homology"/>
<feature type="domain" description="HTH lysR-type" evidence="5">
    <location>
        <begin position="2"/>
        <end position="59"/>
    </location>
</feature>
<dbReference type="InterPro" id="IPR000847">
    <property type="entry name" value="LysR_HTH_N"/>
</dbReference>
<comment type="caution">
    <text evidence="6">The sequence shown here is derived from an EMBL/GenBank/DDBJ whole genome shotgun (WGS) entry which is preliminary data.</text>
</comment>
<dbReference type="FunFam" id="1.10.10.10:FF:000001">
    <property type="entry name" value="LysR family transcriptional regulator"/>
    <property type="match status" value="1"/>
</dbReference>
<dbReference type="InterPro" id="IPR036390">
    <property type="entry name" value="WH_DNA-bd_sf"/>
</dbReference>
<evidence type="ECO:0000256" key="1">
    <source>
        <dbReference type="ARBA" id="ARBA00009437"/>
    </source>
</evidence>
<dbReference type="PANTHER" id="PTHR30126:SF39">
    <property type="entry name" value="HTH-TYPE TRANSCRIPTIONAL REGULATOR CYSL"/>
    <property type="match status" value="1"/>
</dbReference>
<dbReference type="InterPro" id="IPR036388">
    <property type="entry name" value="WH-like_DNA-bd_sf"/>
</dbReference>
<keyword evidence="2" id="KW-0805">Transcription regulation</keyword>
<protein>
    <recommendedName>
        <fullName evidence="5">HTH lysR-type domain-containing protein</fullName>
    </recommendedName>
</protein>
<keyword evidence="4" id="KW-0804">Transcription</keyword>